<dbReference type="PROSITE" id="PS51186">
    <property type="entry name" value="GNAT"/>
    <property type="match status" value="1"/>
</dbReference>
<sequence>MGRVKYSQPQRISREHIVENFDCGEISLNDWLKKRALKNDLGDASRTYVVCCNNTVIAYYSLHLGCIQHSEAIRKIKHNMPDPIPAIVLGRLAVDKLHQGKGLARALIKDMFLRAIQVSDLAGTKAVLVKALNEKVTVFYQSFGFVQSKTDPLLLMKAIAEVRASLNQKSKKN</sequence>
<evidence type="ECO:0000256" key="3">
    <source>
        <dbReference type="ARBA" id="ARBA00022679"/>
    </source>
</evidence>
<dbReference type="EMBL" id="CP003653">
    <property type="protein sequence ID" value="AFZ37279.1"/>
    <property type="molecule type" value="Genomic_DNA"/>
</dbReference>
<dbReference type="Pfam" id="PF13508">
    <property type="entry name" value="Acetyltransf_7"/>
    <property type="match status" value="1"/>
</dbReference>
<gene>
    <name evidence="7" type="ordered locus">Sta7437_3791</name>
</gene>
<dbReference type="eggNOG" id="COG0454">
    <property type="taxonomic scope" value="Bacteria"/>
</dbReference>
<dbReference type="SUPFAM" id="SSF55729">
    <property type="entry name" value="Acyl-CoA N-acyltransferases (Nat)"/>
    <property type="match status" value="1"/>
</dbReference>
<dbReference type="Proteomes" id="UP000010473">
    <property type="component" value="Chromosome"/>
</dbReference>
<dbReference type="PATRIC" id="fig|111780.3.peg.3934"/>
<accession>K9XZ17</accession>
<dbReference type="AlphaFoldDB" id="K9XZ17"/>
<dbReference type="RefSeq" id="WP_015194939.1">
    <property type="nucleotide sequence ID" value="NC_019748.1"/>
</dbReference>
<dbReference type="Gene3D" id="3.40.630.30">
    <property type="match status" value="1"/>
</dbReference>
<evidence type="ECO:0000313" key="7">
    <source>
        <dbReference type="EMBL" id="AFZ37279.1"/>
    </source>
</evidence>
<evidence type="ECO:0000259" key="6">
    <source>
        <dbReference type="PROSITE" id="PS51186"/>
    </source>
</evidence>
<dbReference type="KEGG" id="scs:Sta7437_3791"/>
<evidence type="ECO:0000256" key="5">
    <source>
        <dbReference type="ARBA" id="ARBA00049880"/>
    </source>
</evidence>
<keyword evidence="1" id="KW-0678">Repressor</keyword>
<comment type="catalytic activity">
    <reaction evidence="5">
        <text>glycyl-tRNA(Gly) + acetyl-CoA = N-acetylglycyl-tRNA(Gly) + CoA + H(+)</text>
        <dbReference type="Rhea" id="RHEA:81867"/>
        <dbReference type="Rhea" id="RHEA-COMP:9683"/>
        <dbReference type="Rhea" id="RHEA-COMP:19766"/>
        <dbReference type="ChEBI" id="CHEBI:15378"/>
        <dbReference type="ChEBI" id="CHEBI:57287"/>
        <dbReference type="ChEBI" id="CHEBI:57288"/>
        <dbReference type="ChEBI" id="CHEBI:78522"/>
        <dbReference type="ChEBI" id="CHEBI:232036"/>
    </reaction>
</comment>
<dbReference type="STRING" id="111780.Sta7437_3791"/>
<name>K9XZ17_STAC7</name>
<dbReference type="PANTHER" id="PTHR36449">
    <property type="entry name" value="ACETYLTRANSFERASE-RELATED"/>
    <property type="match status" value="1"/>
</dbReference>
<keyword evidence="2" id="KW-1277">Toxin-antitoxin system</keyword>
<evidence type="ECO:0000256" key="1">
    <source>
        <dbReference type="ARBA" id="ARBA00022491"/>
    </source>
</evidence>
<keyword evidence="3" id="KW-0808">Transferase</keyword>
<evidence type="ECO:0000256" key="4">
    <source>
        <dbReference type="ARBA" id="ARBA00023315"/>
    </source>
</evidence>
<dbReference type="InterPro" id="IPR016181">
    <property type="entry name" value="Acyl_CoA_acyltransferase"/>
</dbReference>
<reference evidence="8" key="1">
    <citation type="journal article" date="2013" name="Proc. Natl. Acad. Sci. U.S.A.">
        <title>Improving the coverage of the cyanobacterial phylum using diversity-driven genome sequencing.</title>
        <authorList>
            <person name="Shih P.M."/>
            <person name="Wu D."/>
            <person name="Latifi A."/>
            <person name="Axen S.D."/>
            <person name="Fewer D.P."/>
            <person name="Talla E."/>
            <person name="Calteau A."/>
            <person name="Cai F."/>
            <person name="Tandeau de Marsac N."/>
            <person name="Rippka R."/>
            <person name="Herdman M."/>
            <person name="Sivonen K."/>
            <person name="Coursin T."/>
            <person name="Laurent T."/>
            <person name="Goodwin L."/>
            <person name="Nolan M."/>
            <person name="Davenport K.W."/>
            <person name="Han C.S."/>
            <person name="Rubin E.M."/>
            <person name="Eisen J.A."/>
            <person name="Woyke T."/>
            <person name="Gugger M."/>
            <person name="Kerfeld C.A."/>
        </authorList>
    </citation>
    <scope>NUCLEOTIDE SEQUENCE [LARGE SCALE GENOMIC DNA]</scope>
    <source>
        <strain evidence="8">ATCC 29371 / PCC 7437</strain>
    </source>
</reference>
<dbReference type="OrthoDB" id="9799147at2"/>
<feature type="domain" description="N-acetyltransferase" evidence="6">
    <location>
        <begin position="4"/>
        <end position="169"/>
    </location>
</feature>
<dbReference type="CDD" id="cd04301">
    <property type="entry name" value="NAT_SF"/>
    <property type="match status" value="1"/>
</dbReference>
<dbReference type="HOGENOM" id="CLU_101288_0_0_3"/>
<evidence type="ECO:0000256" key="2">
    <source>
        <dbReference type="ARBA" id="ARBA00022649"/>
    </source>
</evidence>
<dbReference type="PANTHER" id="PTHR36449:SF1">
    <property type="entry name" value="ACETYLTRANSFERASE"/>
    <property type="match status" value="1"/>
</dbReference>
<organism evidence="7 8">
    <name type="scientific">Stanieria cyanosphaera (strain ATCC 29371 / PCC 7437)</name>
    <dbReference type="NCBI Taxonomy" id="111780"/>
    <lineage>
        <taxon>Bacteria</taxon>
        <taxon>Bacillati</taxon>
        <taxon>Cyanobacteriota</taxon>
        <taxon>Cyanophyceae</taxon>
        <taxon>Pleurocapsales</taxon>
        <taxon>Dermocarpellaceae</taxon>
        <taxon>Stanieria</taxon>
    </lineage>
</organism>
<proteinExistence type="predicted"/>
<evidence type="ECO:0000313" key="8">
    <source>
        <dbReference type="Proteomes" id="UP000010473"/>
    </source>
</evidence>
<protein>
    <submittedName>
        <fullName evidence="7">GCN5-related N-acetyltransferase</fullName>
    </submittedName>
</protein>
<keyword evidence="4" id="KW-0012">Acyltransferase</keyword>
<dbReference type="InterPro" id="IPR000182">
    <property type="entry name" value="GNAT_dom"/>
</dbReference>
<keyword evidence="8" id="KW-1185">Reference proteome</keyword>
<dbReference type="GO" id="GO:0016747">
    <property type="term" value="F:acyltransferase activity, transferring groups other than amino-acyl groups"/>
    <property type="evidence" value="ECO:0007669"/>
    <property type="project" value="InterPro"/>
</dbReference>